<evidence type="ECO:0000313" key="2">
    <source>
        <dbReference type="EMBL" id="QIM66356.1"/>
    </source>
</evidence>
<dbReference type="EMBL" id="CP015030">
    <property type="protein sequence ID" value="QIM66356.1"/>
    <property type="molecule type" value="Genomic_DNA"/>
</dbReference>
<dbReference type="AlphaFoldDB" id="A0A011MI92"/>
<gene>
    <name evidence="2" type="ORF">A4G16_02685</name>
    <name evidence="1" type="ORF">AK33_05625</name>
</gene>
<organism evidence="1 3">
    <name type="scientific">Mannheimia granulomatis</name>
    <dbReference type="NCBI Taxonomy" id="85402"/>
    <lineage>
        <taxon>Bacteria</taxon>
        <taxon>Pseudomonadati</taxon>
        <taxon>Pseudomonadota</taxon>
        <taxon>Gammaproteobacteria</taxon>
        <taxon>Pasteurellales</taxon>
        <taxon>Pasteurellaceae</taxon>
        <taxon>Mannheimia</taxon>
    </lineage>
</organism>
<reference evidence="2 4" key="2">
    <citation type="submission" date="2016-03" db="EMBL/GenBank/DDBJ databases">
        <authorList>
            <person name="Bojesen A.M."/>
            <person name="Planet P."/>
            <person name="Hansen M.J."/>
        </authorList>
    </citation>
    <scope>NUCLEOTIDE SEQUENCE [LARGE SCALE GENOMIC DNA]</scope>
    <source>
        <strain evidence="2 4">B 234/94</strain>
    </source>
</reference>
<dbReference type="InterPro" id="IPR026365">
    <property type="entry name" value="BcepMu_gp16"/>
</dbReference>
<name>A0A011MI92_9PAST</name>
<proteinExistence type="predicted"/>
<keyword evidence="3" id="KW-1185">Reference proteome</keyword>
<evidence type="ECO:0000313" key="1">
    <source>
        <dbReference type="EMBL" id="EXI62206.1"/>
    </source>
</evidence>
<dbReference type="Proteomes" id="UP000054123">
    <property type="component" value="Unassembled WGS sequence"/>
</dbReference>
<sequence length="64" mass="7016">MQRKTKTPSEVKAEFRAKGETFAHWAKANGYDPTHVSRVLNGTIKASYGKSHEIAMKLGLKAAA</sequence>
<protein>
    <submittedName>
        <fullName evidence="2">Transcriptional regulator</fullName>
    </submittedName>
</protein>
<dbReference type="PATRIC" id="fig|1450449.3.peg.1100"/>
<evidence type="ECO:0000313" key="4">
    <source>
        <dbReference type="Proteomes" id="UP000501366"/>
    </source>
</evidence>
<dbReference type="InterPro" id="IPR010982">
    <property type="entry name" value="Lambda_DNA-bd_dom_sf"/>
</dbReference>
<dbReference type="Proteomes" id="UP000501366">
    <property type="component" value="Chromosome"/>
</dbReference>
<evidence type="ECO:0000313" key="3">
    <source>
        <dbReference type="Proteomes" id="UP000054123"/>
    </source>
</evidence>
<dbReference type="GO" id="GO:0003677">
    <property type="term" value="F:DNA binding"/>
    <property type="evidence" value="ECO:0007669"/>
    <property type="project" value="InterPro"/>
</dbReference>
<dbReference type="EMBL" id="JANJ01000004">
    <property type="protein sequence ID" value="EXI62206.1"/>
    <property type="molecule type" value="Genomic_DNA"/>
</dbReference>
<accession>A0A011MI92</accession>
<dbReference type="KEGG" id="mgra:A4G16_02685"/>
<dbReference type="NCBIfam" id="TIGR04111">
    <property type="entry name" value="BcepMu_gp16"/>
    <property type="match status" value="1"/>
</dbReference>
<reference evidence="1 3" key="1">
    <citation type="journal article" date="2014" name="Genome Announc.">
        <title>Genome Sequence of a Presumptive Mannheimia haemolytica Strain with an A1/A6-Cross-Reactive Serotype from a White-Tailed Deer (Odocoileus virginianus).</title>
        <authorList>
            <person name="Lawrence P.K."/>
            <person name="Bey R.F."/>
            <person name="Wiener B."/>
            <person name="Kittichotirat W."/>
            <person name="Bumgarner R.E."/>
        </authorList>
    </citation>
    <scope>NUCLEOTIDE SEQUENCE [LARGE SCALE GENOMIC DNA]</scope>
    <source>
        <strain evidence="1 3">PKL10</strain>
    </source>
</reference>
<dbReference type="Gene3D" id="1.10.260.40">
    <property type="entry name" value="lambda repressor-like DNA-binding domains"/>
    <property type="match status" value="1"/>
</dbReference>
<dbReference type="RefSeq" id="WP_042802580.1">
    <property type="nucleotide sequence ID" value="NZ_AVSP01000014.1"/>
</dbReference>
<dbReference type="OrthoDB" id="5679056at2"/>